<evidence type="ECO:0000256" key="8">
    <source>
        <dbReference type="SAM" id="Phobius"/>
    </source>
</evidence>
<dbReference type="FunFam" id="1.20.120.80:FF:000001">
    <property type="entry name" value="Cytochrome (Ubi)quinol oxidase subunit III"/>
    <property type="match status" value="1"/>
</dbReference>
<keyword evidence="4 7" id="KW-0812">Transmembrane</keyword>
<protein>
    <submittedName>
        <fullName evidence="10">Heme-copper oxidase subunit III</fullName>
    </submittedName>
</protein>
<dbReference type="PROSITE" id="PS50253">
    <property type="entry name" value="COX3"/>
    <property type="match status" value="1"/>
</dbReference>
<sequence length="261" mass="27376">MTGPAEAGHDHRSRWPVVAAGGAGLLYAGLAAFALGAGTGYLPAIPTVGVAAVGAVVVAVALFGWLDEAFLSARVTGDGKPLYLRTMRLFLYTDVATFATGFVVYFYLRLAAWAPAEVPHLLSPIVAVNTLLLVASSGTFHLAASALDDGNARRFRGLMGLTLLLGVVFLGGQAFEYVELLGEGFAPGGGAFAAVFYGLTGLHGLHVALGALLIGIVLFRALRDDYGPERDTSVETVELYWHFVDGVWLFLVATVYVGATL</sequence>
<evidence type="ECO:0000256" key="5">
    <source>
        <dbReference type="ARBA" id="ARBA00022989"/>
    </source>
</evidence>
<organism evidence="10 11">
    <name type="scientific">Halosegnis marinus</name>
    <dbReference type="NCBI Taxonomy" id="3034023"/>
    <lineage>
        <taxon>Archaea</taxon>
        <taxon>Methanobacteriati</taxon>
        <taxon>Methanobacteriota</taxon>
        <taxon>Stenosarchaea group</taxon>
        <taxon>Halobacteria</taxon>
        <taxon>Halobacteriales</taxon>
        <taxon>Natronomonadaceae</taxon>
        <taxon>Halosegnis</taxon>
    </lineage>
</organism>
<dbReference type="PANTHER" id="PTHR11403:SF2">
    <property type="entry name" value="CYTOCHROME BO(3) UBIQUINOL OXIDASE SUBUNIT 3"/>
    <property type="match status" value="1"/>
</dbReference>
<dbReference type="Proteomes" id="UP001596398">
    <property type="component" value="Unassembled WGS sequence"/>
</dbReference>
<dbReference type="InterPro" id="IPR035973">
    <property type="entry name" value="Cyt_c_oxidase_su3-like_sf"/>
</dbReference>
<keyword evidence="11" id="KW-1185">Reference proteome</keyword>
<dbReference type="PANTHER" id="PTHR11403">
    <property type="entry name" value="CYTOCHROME C OXIDASE SUBUNIT III"/>
    <property type="match status" value="1"/>
</dbReference>
<feature type="domain" description="Heme-copper oxidase subunit III family profile" evidence="9">
    <location>
        <begin position="13"/>
        <end position="260"/>
    </location>
</feature>
<evidence type="ECO:0000256" key="6">
    <source>
        <dbReference type="ARBA" id="ARBA00023136"/>
    </source>
</evidence>
<evidence type="ECO:0000256" key="2">
    <source>
        <dbReference type="ARBA" id="ARBA00010581"/>
    </source>
</evidence>
<feature type="transmembrane region" description="Helical" evidence="8">
    <location>
        <begin position="120"/>
        <end position="143"/>
    </location>
</feature>
<dbReference type="GeneID" id="79267196"/>
<proteinExistence type="inferred from homology"/>
<dbReference type="AlphaFoldDB" id="A0ABD5ZPJ1"/>
<comment type="subcellular location">
    <subcellularLocation>
        <location evidence="1 7">Cell membrane</location>
        <topology evidence="1 7">Multi-pass membrane protein</topology>
    </subcellularLocation>
</comment>
<keyword evidence="5 8" id="KW-1133">Transmembrane helix</keyword>
<evidence type="ECO:0000313" key="10">
    <source>
        <dbReference type="EMBL" id="MFC7235501.1"/>
    </source>
</evidence>
<dbReference type="SUPFAM" id="SSF81452">
    <property type="entry name" value="Cytochrome c oxidase subunit III-like"/>
    <property type="match status" value="1"/>
</dbReference>
<dbReference type="EMBL" id="JBHTAP010000001">
    <property type="protein sequence ID" value="MFC7235501.1"/>
    <property type="molecule type" value="Genomic_DNA"/>
</dbReference>
<evidence type="ECO:0000256" key="3">
    <source>
        <dbReference type="ARBA" id="ARBA00022475"/>
    </source>
</evidence>
<feature type="transmembrane region" description="Helical" evidence="8">
    <location>
        <begin position="155"/>
        <end position="175"/>
    </location>
</feature>
<feature type="transmembrane region" description="Helical" evidence="8">
    <location>
        <begin position="44"/>
        <end position="66"/>
    </location>
</feature>
<feature type="transmembrane region" description="Helical" evidence="8">
    <location>
        <begin position="239"/>
        <end position="259"/>
    </location>
</feature>
<comment type="similarity">
    <text evidence="2 7">Belongs to the cytochrome c oxidase subunit 3 family.</text>
</comment>
<comment type="caution">
    <text evidence="10">The sequence shown here is derived from an EMBL/GenBank/DDBJ whole genome shotgun (WGS) entry which is preliminary data.</text>
</comment>
<accession>A0ABD5ZPJ1</accession>
<evidence type="ECO:0000313" key="11">
    <source>
        <dbReference type="Proteomes" id="UP001596398"/>
    </source>
</evidence>
<evidence type="ECO:0000256" key="4">
    <source>
        <dbReference type="ARBA" id="ARBA00022692"/>
    </source>
</evidence>
<feature type="transmembrane region" description="Helical" evidence="8">
    <location>
        <begin position="195"/>
        <end position="219"/>
    </location>
</feature>
<dbReference type="RefSeq" id="WP_276233632.1">
    <property type="nucleotide sequence ID" value="NZ_CP119802.1"/>
</dbReference>
<gene>
    <name evidence="10" type="ORF">ACFQJ4_09270</name>
</gene>
<feature type="transmembrane region" description="Helical" evidence="8">
    <location>
        <begin position="89"/>
        <end position="108"/>
    </location>
</feature>
<dbReference type="InterPro" id="IPR000298">
    <property type="entry name" value="Cyt_c_oxidase-like_su3"/>
</dbReference>
<dbReference type="CDD" id="cd00386">
    <property type="entry name" value="Heme_Cu_Oxidase_III_like"/>
    <property type="match status" value="1"/>
</dbReference>
<reference evidence="10 11" key="1">
    <citation type="journal article" date="2019" name="Int. J. Syst. Evol. Microbiol.">
        <title>The Global Catalogue of Microorganisms (GCM) 10K type strain sequencing project: providing services to taxonomists for standard genome sequencing and annotation.</title>
        <authorList>
            <consortium name="The Broad Institute Genomics Platform"/>
            <consortium name="The Broad Institute Genome Sequencing Center for Infectious Disease"/>
            <person name="Wu L."/>
            <person name="Ma J."/>
        </authorList>
    </citation>
    <scope>NUCLEOTIDE SEQUENCE [LARGE SCALE GENOMIC DNA]</scope>
    <source>
        <strain evidence="10 11">DT85</strain>
    </source>
</reference>
<dbReference type="Gene3D" id="1.20.120.80">
    <property type="entry name" value="Cytochrome c oxidase, subunit III, four-helix bundle"/>
    <property type="match status" value="1"/>
</dbReference>
<evidence type="ECO:0000256" key="1">
    <source>
        <dbReference type="ARBA" id="ARBA00004651"/>
    </source>
</evidence>
<keyword evidence="3" id="KW-1003">Cell membrane</keyword>
<dbReference type="InterPro" id="IPR024791">
    <property type="entry name" value="Cyt_c/ubiquinol_Oxase_su3"/>
</dbReference>
<dbReference type="Pfam" id="PF00510">
    <property type="entry name" value="COX3"/>
    <property type="match status" value="1"/>
</dbReference>
<keyword evidence="6 8" id="KW-0472">Membrane</keyword>
<name>A0ABD5ZPJ1_9EURY</name>
<feature type="transmembrane region" description="Helical" evidence="8">
    <location>
        <begin position="17"/>
        <end position="38"/>
    </location>
</feature>
<dbReference type="GO" id="GO:0005886">
    <property type="term" value="C:plasma membrane"/>
    <property type="evidence" value="ECO:0007669"/>
    <property type="project" value="UniProtKB-SubCell"/>
</dbReference>
<evidence type="ECO:0000259" key="9">
    <source>
        <dbReference type="PROSITE" id="PS50253"/>
    </source>
</evidence>
<evidence type="ECO:0000256" key="7">
    <source>
        <dbReference type="RuleBase" id="RU003376"/>
    </source>
</evidence>
<dbReference type="InterPro" id="IPR013833">
    <property type="entry name" value="Cyt_c_oxidase_su3_a-hlx"/>
</dbReference>